<keyword evidence="5" id="KW-1185">Reference proteome</keyword>
<dbReference type="EMBL" id="BSFQ01000009">
    <property type="protein sequence ID" value="GLL11491.1"/>
    <property type="molecule type" value="Genomic_DNA"/>
</dbReference>
<keyword evidence="3" id="KW-1133">Transmembrane helix</keyword>
<feature type="region of interest" description="Disordered" evidence="2">
    <location>
        <begin position="191"/>
        <end position="440"/>
    </location>
</feature>
<feature type="region of interest" description="Disordered" evidence="2">
    <location>
        <begin position="132"/>
        <end position="171"/>
    </location>
</feature>
<feature type="compositionally biased region" description="Low complexity" evidence="2">
    <location>
        <begin position="227"/>
        <end position="236"/>
    </location>
</feature>
<reference evidence="4" key="1">
    <citation type="journal article" date="2014" name="Int. J. Syst. Evol. Microbiol.">
        <title>Complete genome sequence of Corynebacterium casei LMG S-19264T (=DSM 44701T), isolated from a smear-ripened cheese.</title>
        <authorList>
            <consortium name="US DOE Joint Genome Institute (JGI-PGF)"/>
            <person name="Walter F."/>
            <person name="Albersmeier A."/>
            <person name="Kalinowski J."/>
            <person name="Ruckert C."/>
        </authorList>
    </citation>
    <scope>NUCLEOTIDE SEQUENCE</scope>
    <source>
        <strain evidence="4">VKM Ac-1069</strain>
    </source>
</reference>
<dbReference type="RefSeq" id="WP_037049517.1">
    <property type="nucleotide sequence ID" value="NZ_BAAAUZ010000045.1"/>
</dbReference>
<sequence length="547" mass="54957">MEQAFSADVLVPLGVGAAALVIAVVIVVVRALRGKAKSQPVAEPTHSDWTGESVGEMPAPRPAPEPVPAGVAAGGAAAGGAAAGPDDAAALVGQARPRTVADAVAVREADTAPLPVQSDVLLARARAHRAAAEHAAAIQTEARRAASGDDPGPQEESRGDEPGPGRTDGRATAVGHRSLADQGAVDVEADAAGEDTSAARPAGDATSEGAAEGVTGRTAPAEPPTTGADEPAARAAAADRQEGVADVVSLRRDSVPVIGESGPRSVPADRPTPDAEEPELTPATRAARLMAAAKGAPTPYARSREAVPESGQEPAAGDAVAPTDERPTAAQLAALAEQSTVPAASTDATGPAPSGPDGSADGGENEPETETETETVTGSGAADQTSADRPAQAEPPGSEPQDADQQEPAQPGGLEPVSAEQPGIDQPGPEEAGSSRTVAAAVQHALAARARAAQPNGVVDPRRGDARDRLLAVLLDDPARAVGATVELQSQQEELSRLAEEMRTRRDELGAVVRRLAAAGLGPDQVAKLAGLDRAEVDRMLGRPRRP</sequence>
<evidence type="ECO:0000313" key="5">
    <source>
        <dbReference type="Proteomes" id="UP001143463"/>
    </source>
</evidence>
<feature type="compositionally biased region" description="Acidic residues" evidence="2">
    <location>
        <begin position="363"/>
        <end position="373"/>
    </location>
</feature>
<reference evidence="4" key="2">
    <citation type="submission" date="2023-01" db="EMBL/GenBank/DDBJ databases">
        <authorList>
            <person name="Sun Q."/>
            <person name="Evtushenko L."/>
        </authorList>
    </citation>
    <scope>NUCLEOTIDE SEQUENCE</scope>
    <source>
        <strain evidence="4">VKM Ac-1069</strain>
    </source>
</reference>
<feature type="compositionally biased region" description="Basic and acidic residues" evidence="2">
    <location>
        <begin position="237"/>
        <end position="254"/>
    </location>
</feature>
<keyword evidence="1" id="KW-0175">Coiled coil</keyword>
<evidence type="ECO:0000256" key="2">
    <source>
        <dbReference type="SAM" id="MobiDB-lite"/>
    </source>
</evidence>
<feature type="coiled-coil region" evidence="1">
    <location>
        <begin position="481"/>
        <end position="508"/>
    </location>
</feature>
<feature type="compositionally biased region" description="Basic and acidic residues" evidence="2">
    <location>
        <begin position="155"/>
        <end position="169"/>
    </location>
</feature>
<keyword evidence="3" id="KW-0472">Membrane</keyword>
<feature type="transmembrane region" description="Helical" evidence="3">
    <location>
        <begin position="12"/>
        <end position="32"/>
    </location>
</feature>
<feature type="compositionally biased region" description="Low complexity" evidence="2">
    <location>
        <begin position="280"/>
        <end position="297"/>
    </location>
</feature>
<accession>A0A9W6L0N4</accession>
<evidence type="ECO:0000256" key="3">
    <source>
        <dbReference type="SAM" id="Phobius"/>
    </source>
</evidence>
<dbReference type="Proteomes" id="UP001143463">
    <property type="component" value="Unassembled WGS sequence"/>
</dbReference>
<gene>
    <name evidence="4" type="ORF">GCM10017577_26320</name>
</gene>
<dbReference type="AlphaFoldDB" id="A0A9W6L0N4"/>
<evidence type="ECO:0000256" key="1">
    <source>
        <dbReference type="SAM" id="Coils"/>
    </source>
</evidence>
<evidence type="ECO:0000313" key="4">
    <source>
        <dbReference type="EMBL" id="GLL11491.1"/>
    </source>
</evidence>
<keyword evidence="3" id="KW-0812">Transmembrane</keyword>
<comment type="caution">
    <text evidence="4">The sequence shown here is derived from an EMBL/GenBank/DDBJ whole genome shotgun (WGS) entry which is preliminary data.</text>
</comment>
<feature type="region of interest" description="Disordered" evidence="2">
    <location>
        <begin position="37"/>
        <end position="84"/>
    </location>
</feature>
<feature type="compositionally biased region" description="Gly residues" evidence="2">
    <location>
        <begin position="72"/>
        <end position="82"/>
    </location>
</feature>
<feature type="compositionally biased region" description="Polar residues" evidence="2">
    <location>
        <begin position="337"/>
        <end position="348"/>
    </location>
</feature>
<protein>
    <submittedName>
        <fullName evidence="4">Uncharacterized protein</fullName>
    </submittedName>
</protein>
<name>A0A9W6L0N4_9PSEU</name>
<proteinExistence type="predicted"/>
<organism evidence="4 5">
    <name type="scientific">Pseudonocardia halophobica</name>
    <dbReference type="NCBI Taxonomy" id="29401"/>
    <lineage>
        <taxon>Bacteria</taxon>
        <taxon>Bacillati</taxon>
        <taxon>Actinomycetota</taxon>
        <taxon>Actinomycetes</taxon>
        <taxon>Pseudonocardiales</taxon>
        <taxon>Pseudonocardiaceae</taxon>
        <taxon>Pseudonocardia</taxon>
    </lineage>
</organism>